<dbReference type="Proteomes" id="UP000001514">
    <property type="component" value="Unassembled WGS sequence"/>
</dbReference>
<dbReference type="Gramene" id="EFJ17003">
    <property type="protein sequence ID" value="EFJ17003"/>
    <property type="gene ID" value="SELMODRAFT_421426"/>
</dbReference>
<dbReference type="PANTHER" id="PTHR47944:SF4">
    <property type="entry name" value="OS09G0441700 PROTEIN"/>
    <property type="match status" value="1"/>
</dbReference>
<comment type="similarity">
    <text evidence="1">Belongs to the cytochrome P450 family.</text>
</comment>
<keyword evidence="3" id="KW-0349">Heme</keyword>
<dbReference type="InParanoid" id="D8SF88"/>
<dbReference type="InterPro" id="IPR036396">
    <property type="entry name" value="Cyt_P450_sf"/>
</dbReference>
<comment type="similarity">
    <text evidence="2">Belongs to the glycosyl hydrolase 1 family.</text>
</comment>
<dbReference type="InterPro" id="IPR001360">
    <property type="entry name" value="Glyco_hydro_1"/>
</dbReference>
<keyword evidence="4" id="KW-0479">Metal-binding</keyword>
<dbReference type="InterPro" id="IPR017853">
    <property type="entry name" value="GH"/>
</dbReference>
<organism evidence="8">
    <name type="scientific">Selaginella moellendorffii</name>
    <name type="common">Spikemoss</name>
    <dbReference type="NCBI Taxonomy" id="88036"/>
    <lineage>
        <taxon>Eukaryota</taxon>
        <taxon>Viridiplantae</taxon>
        <taxon>Streptophyta</taxon>
        <taxon>Embryophyta</taxon>
        <taxon>Tracheophyta</taxon>
        <taxon>Lycopodiopsida</taxon>
        <taxon>Selaginellales</taxon>
        <taxon>Selaginellaceae</taxon>
        <taxon>Selaginella</taxon>
    </lineage>
</organism>
<dbReference type="Gene3D" id="3.20.20.80">
    <property type="entry name" value="Glycosidases"/>
    <property type="match status" value="1"/>
</dbReference>
<evidence type="ECO:0000256" key="1">
    <source>
        <dbReference type="ARBA" id="ARBA00010617"/>
    </source>
</evidence>
<sequence length="282" mass="32777">MGTVPAVVISSSVLAKEVLRSQDQTFTSRPYILVRDYGLYHFQGIGPVPYNDHDAKALRYRSFHSQEDRFVSPNQARGDHWHVFGASRCWSAQSCGHEEHVVDLHLQCHDPDSHEQEILRIREDEEHIDGEAKQFKDIVFETADQGLQFHISEFILHWLKWIDWKVPELKRLHVKKDKFLQNILDQVELFVILQATFMLHYEGAVKEGGRGPSIWDVYAHTPGKVMDGTTGDVAVDHKVLRQTEDLKVSCSFHVHRIILEHERSWNTRSIEKLWQLLTIART</sequence>
<dbReference type="GO" id="GO:0005506">
    <property type="term" value="F:iron ion binding"/>
    <property type="evidence" value="ECO:0007669"/>
    <property type="project" value="InterPro"/>
</dbReference>
<evidence type="ECO:0000256" key="4">
    <source>
        <dbReference type="ARBA" id="ARBA00022723"/>
    </source>
</evidence>
<dbReference type="STRING" id="88036.D8SF88"/>
<evidence type="ECO:0000256" key="5">
    <source>
        <dbReference type="ARBA" id="ARBA00023002"/>
    </source>
</evidence>
<dbReference type="GO" id="GO:0020037">
    <property type="term" value="F:heme binding"/>
    <property type="evidence" value="ECO:0007669"/>
    <property type="project" value="InterPro"/>
</dbReference>
<dbReference type="GO" id="GO:0004497">
    <property type="term" value="F:monooxygenase activity"/>
    <property type="evidence" value="ECO:0007669"/>
    <property type="project" value="InterPro"/>
</dbReference>
<evidence type="ECO:0000256" key="3">
    <source>
        <dbReference type="ARBA" id="ARBA00022617"/>
    </source>
</evidence>
<protein>
    <submittedName>
        <fullName evidence="7">Uncharacterized protein</fullName>
    </submittedName>
</protein>
<evidence type="ECO:0000313" key="8">
    <source>
        <dbReference type="Proteomes" id="UP000001514"/>
    </source>
</evidence>
<proteinExistence type="inferred from homology"/>
<evidence type="ECO:0000313" key="7">
    <source>
        <dbReference type="EMBL" id="EFJ17003.1"/>
    </source>
</evidence>
<accession>D8SF88</accession>
<keyword evidence="5" id="KW-0560">Oxidoreductase</keyword>
<dbReference type="GO" id="GO:0005975">
    <property type="term" value="P:carbohydrate metabolic process"/>
    <property type="evidence" value="ECO:0007669"/>
    <property type="project" value="InterPro"/>
</dbReference>
<keyword evidence="8" id="KW-1185">Reference proteome</keyword>
<dbReference type="Pfam" id="PF00232">
    <property type="entry name" value="Glyco_hydro_1"/>
    <property type="match status" value="1"/>
</dbReference>
<dbReference type="HOGENOM" id="CLU_988335_0_0_1"/>
<dbReference type="PANTHER" id="PTHR47944">
    <property type="entry name" value="CYTOCHROME P450 98A9"/>
    <property type="match status" value="1"/>
</dbReference>
<evidence type="ECO:0000256" key="6">
    <source>
        <dbReference type="ARBA" id="ARBA00023004"/>
    </source>
</evidence>
<dbReference type="SUPFAM" id="SSF48264">
    <property type="entry name" value="Cytochrome P450"/>
    <property type="match status" value="1"/>
</dbReference>
<dbReference type="GO" id="GO:0004553">
    <property type="term" value="F:hydrolase activity, hydrolyzing O-glycosyl compounds"/>
    <property type="evidence" value="ECO:0007669"/>
    <property type="project" value="InterPro"/>
</dbReference>
<dbReference type="GO" id="GO:0016705">
    <property type="term" value="F:oxidoreductase activity, acting on paired donors, with incorporation or reduction of molecular oxygen"/>
    <property type="evidence" value="ECO:0007669"/>
    <property type="project" value="InterPro"/>
</dbReference>
<evidence type="ECO:0000256" key="2">
    <source>
        <dbReference type="ARBA" id="ARBA00010838"/>
    </source>
</evidence>
<dbReference type="EMBL" id="GL377616">
    <property type="protein sequence ID" value="EFJ17003.1"/>
    <property type="molecule type" value="Genomic_DNA"/>
</dbReference>
<reference evidence="7 8" key="1">
    <citation type="journal article" date="2011" name="Science">
        <title>The Selaginella genome identifies genetic changes associated with the evolution of vascular plants.</title>
        <authorList>
            <person name="Banks J.A."/>
            <person name="Nishiyama T."/>
            <person name="Hasebe M."/>
            <person name="Bowman J.L."/>
            <person name="Gribskov M."/>
            <person name="dePamphilis C."/>
            <person name="Albert V.A."/>
            <person name="Aono N."/>
            <person name="Aoyama T."/>
            <person name="Ambrose B.A."/>
            <person name="Ashton N.W."/>
            <person name="Axtell M.J."/>
            <person name="Barker E."/>
            <person name="Barker M.S."/>
            <person name="Bennetzen J.L."/>
            <person name="Bonawitz N.D."/>
            <person name="Chapple C."/>
            <person name="Cheng C."/>
            <person name="Correa L.G."/>
            <person name="Dacre M."/>
            <person name="DeBarry J."/>
            <person name="Dreyer I."/>
            <person name="Elias M."/>
            <person name="Engstrom E.M."/>
            <person name="Estelle M."/>
            <person name="Feng L."/>
            <person name="Finet C."/>
            <person name="Floyd S.K."/>
            <person name="Frommer W.B."/>
            <person name="Fujita T."/>
            <person name="Gramzow L."/>
            <person name="Gutensohn M."/>
            <person name="Harholt J."/>
            <person name="Hattori M."/>
            <person name="Heyl A."/>
            <person name="Hirai T."/>
            <person name="Hiwatashi Y."/>
            <person name="Ishikawa M."/>
            <person name="Iwata M."/>
            <person name="Karol K.G."/>
            <person name="Koehler B."/>
            <person name="Kolukisaoglu U."/>
            <person name="Kubo M."/>
            <person name="Kurata T."/>
            <person name="Lalonde S."/>
            <person name="Li K."/>
            <person name="Li Y."/>
            <person name="Litt A."/>
            <person name="Lyons E."/>
            <person name="Manning G."/>
            <person name="Maruyama T."/>
            <person name="Michael T.P."/>
            <person name="Mikami K."/>
            <person name="Miyazaki S."/>
            <person name="Morinaga S."/>
            <person name="Murata T."/>
            <person name="Mueller-Roeber B."/>
            <person name="Nelson D.R."/>
            <person name="Obara M."/>
            <person name="Oguri Y."/>
            <person name="Olmstead R.G."/>
            <person name="Onodera N."/>
            <person name="Petersen B.L."/>
            <person name="Pils B."/>
            <person name="Prigge M."/>
            <person name="Rensing S.A."/>
            <person name="Riano-Pachon D.M."/>
            <person name="Roberts A.W."/>
            <person name="Sato Y."/>
            <person name="Scheller H.V."/>
            <person name="Schulz B."/>
            <person name="Schulz C."/>
            <person name="Shakirov E.V."/>
            <person name="Shibagaki N."/>
            <person name="Shinohara N."/>
            <person name="Shippen D.E."/>
            <person name="Soerensen I."/>
            <person name="Sotooka R."/>
            <person name="Sugimoto N."/>
            <person name="Sugita M."/>
            <person name="Sumikawa N."/>
            <person name="Tanurdzic M."/>
            <person name="Theissen G."/>
            <person name="Ulvskov P."/>
            <person name="Wakazuki S."/>
            <person name="Weng J.K."/>
            <person name="Willats W.W."/>
            <person name="Wipf D."/>
            <person name="Wolf P.G."/>
            <person name="Yang L."/>
            <person name="Zimmer A.D."/>
            <person name="Zhu Q."/>
            <person name="Mitros T."/>
            <person name="Hellsten U."/>
            <person name="Loque D."/>
            <person name="Otillar R."/>
            <person name="Salamov A."/>
            <person name="Schmutz J."/>
            <person name="Shapiro H."/>
            <person name="Lindquist E."/>
            <person name="Lucas S."/>
            <person name="Rokhsar D."/>
            <person name="Grigoriev I.V."/>
        </authorList>
    </citation>
    <scope>NUCLEOTIDE SEQUENCE [LARGE SCALE GENOMIC DNA]</scope>
</reference>
<gene>
    <name evidence="7" type="ORF">SELMODRAFT_421426</name>
</gene>
<dbReference type="KEGG" id="smo:SELMODRAFT_421426"/>
<keyword evidence="6" id="KW-0408">Iron</keyword>
<name>D8SF88_SELML</name>
<dbReference type="AlphaFoldDB" id="D8SF88"/>
<dbReference type="SUPFAM" id="SSF51445">
    <property type="entry name" value="(Trans)glycosidases"/>
    <property type="match status" value="1"/>
</dbReference>